<feature type="transmembrane region" description="Helical" evidence="14">
    <location>
        <begin position="211"/>
        <end position="227"/>
    </location>
</feature>
<feature type="transmembrane region" description="Helical" evidence="14">
    <location>
        <begin position="127"/>
        <end position="148"/>
    </location>
</feature>
<dbReference type="InterPro" id="IPR007482">
    <property type="entry name" value="Tyr_Pase-like_PTPLA"/>
</dbReference>
<comment type="pathway">
    <text evidence="2 14">Lipid metabolism; fatty acid biosynthesis.</text>
</comment>
<comment type="function">
    <text evidence="14">Catalyzes the third of the four reactions of the long-chain fatty acids elongation cycle. This endoplasmic reticulum-bound enzymatic process, allows the addition of two carbons to the chain of long- and very long-chain fatty acids/VLCFAs per cycle. This enzyme catalyzes the dehydration of the 3-hydroxyacyl-CoA intermediate into trans-2,3-enoyl-CoA, within each cycle of fatty acid elongation. Thereby, it participates to the production of VLCFAs of different chain lengths that are involved in multiple biological processes as precursors of membrane lipids and lipid mediators.</text>
</comment>
<name>A0A814L035_9BILA</name>
<accession>A0A814L035</accession>
<dbReference type="EC" id="4.2.1.134" evidence="4 14"/>
<evidence type="ECO:0000256" key="2">
    <source>
        <dbReference type="ARBA" id="ARBA00005194"/>
    </source>
</evidence>
<dbReference type="GO" id="GO:0005789">
    <property type="term" value="C:endoplasmic reticulum membrane"/>
    <property type="evidence" value="ECO:0007669"/>
    <property type="project" value="UniProtKB-SubCell"/>
</dbReference>
<comment type="caution">
    <text evidence="16">The sequence shown here is derived from an EMBL/GenBank/DDBJ whole genome shotgun (WGS) entry which is preliminary data.</text>
</comment>
<dbReference type="PANTHER" id="PTHR11035">
    <property type="entry name" value="VERY-LONG-CHAIN (3R)-3-HYDROXYACYL-COA DEHYDRATASE"/>
    <property type="match status" value="1"/>
</dbReference>
<dbReference type="EMBL" id="CAJOBA010000008">
    <property type="protein sequence ID" value="CAF3493665.1"/>
    <property type="molecule type" value="Genomic_DNA"/>
</dbReference>
<dbReference type="OrthoDB" id="46988at2759"/>
<dbReference type="Proteomes" id="UP000677228">
    <property type="component" value="Unassembled WGS sequence"/>
</dbReference>
<dbReference type="GO" id="GO:0030148">
    <property type="term" value="P:sphingolipid biosynthetic process"/>
    <property type="evidence" value="ECO:0007669"/>
    <property type="project" value="TreeGrafter"/>
</dbReference>
<evidence type="ECO:0000256" key="7">
    <source>
        <dbReference type="ARBA" id="ARBA00022832"/>
    </source>
</evidence>
<keyword evidence="5 14" id="KW-0444">Lipid biosynthesis</keyword>
<keyword evidence="19" id="KW-1185">Reference proteome</keyword>
<dbReference type="UniPathway" id="UPA00094"/>
<keyword evidence="6 14" id="KW-0812">Transmembrane</keyword>
<dbReference type="GO" id="GO:0102158">
    <property type="term" value="F:very-long-chain (3R)-3-hydroxyacyl-CoA dehydratase activity"/>
    <property type="evidence" value="ECO:0007669"/>
    <property type="project" value="UniProtKB-EC"/>
</dbReference>
<feature type="transmembrane region" description="Helical" evidence="14">
    <location>
        <begin position="160"/>
        <end position="181"/>
    </location>
</feature>
<evidence type="ECO:0000256" key="9">
    <source>
        <dbReference type="ARBA" id="ARBA00023098"/>
    </source>
</evidence>
<keyword evidence="7 14" id="KW-0276">Fatty acid metabolism</keyword>
<evidence type="ECO:0000256" key="11">
    <source>
        <dbReference type="ARBA" id="ARBA00023160"/>
    </source>
</evidence>
<keyword evidence="12 14" id="KW-0456">Lyase</keyword>
<organism evidence="16 19">
    <name type="scientific">Didymodactylos carnosus</name>
    <dbReference type="NCBI Taxonomy" id="1234261"/>
    <lineage>
        <taxon>Eukaryota</taxon>
        <taxon>Metazoa</taxon>
        <taxon>Spiralia</taxon>
        <taxon>Gnathifera</taxon>
        <taxon>Rotifera</taxon>
        <taxon>Eurotatoria</taxon>
        <taxon>Bdelloidea</taxon>
        <taxon>Philodinida</taxon>
        <taxon>Philodinidae</taxon>
        <taxon>Didymodactylos</taxon>
    </lineage>
</organism>
<dbReference type="Proteomes" id="UP000663829">
    <property type="component" value="Unassembled WGS sequence"/>
</dbReference>
<comment type="catalytic activity">
    <reaction evidence="13 14">
        <text>a very-long-chain (3R)-3-hydroxyacyl-CoA = a very-long-chain (2E)-enoyl-CoA + H2O</text>
        <dbReference type="Rhea" id="RHEA:45812"/>
        <dbReference type="ChEBI" id="CHEBI:15377"/>
        <dbReference type="ChEBI" id="CHEBI:83728"/>
        <dbReference type="ChEBI" id="CHEBI:85440"/>
        <dbReference type="EC" id="4.2.1.134"/>
    </reaction>
</comment>
<dbReference type="EMBL" id="CAJNOK010000008">
    <property type="protein sequence ID" value="CAF0721977.1"/>
    <property type="molecule type" value="Genomic_DNA"/>
</dbReference>
<keyword evidence="10 14" id="KW-0472">Membrane</keyword>
<evidence type="ECO:0000313" key="18">
    <source>
        <dbReference type="EMBL" id="CAF3827743.1"/>
    </source>
</evidence>
<feature type="transmembrane region" description="Helical" evidence="14">
    <location>
        <begin position="101"/>
        <end position="121"/>
    </location>
</feature>
<protein>
    <recommendedName>
        <fullName evidence="4 14">Very-long-chain (3R)-3-hydroxyacyl-CoA dehydratase</fullName>
        <ecNumber evidence="4 14">4.2.1.134</ecNumber>
    </recommendedName>
</protein>
<proteinExistence type="inferred from homology"/>
<dbReference type="EMBL" id="CAJNOQ010004438">
    <property type="protein sequence ID" value="CAF1059171.1"/>
    <property type="molecule type" value="Genomic_DNA"/>
</dbReference>
<evidence type="ECO:0000256" key="1">
    <source>
        <dbReference type="ARBA" id="ARBA00004141"/>
    </source>
</evidence>
<evidence type="ECO:0000256" key="14">
    <source>
        <dbReference type="RuleBase" id="RU363109"/>
    </source>
</evidence>
<dbReference type="Pfam" id="PF04387">
    <property type="entry name" value="PTPLA"/>
    <property type="match status" value="1"/>
</dbReference>
<sequence>MDQKTNSLQKKRSSLFSTEKPVNPLIRAYLLIYNGALAVGWTVILYETLKNVLTYRSLKDLRECYGLWKSVEVPLKIYQTAAFMEVLHAALGLVRSNAMIVFIQIISRVFLVWGVVNYISYAQLTPGLLIAVTCWSITEIIRYSYYALNLFNSSPSWLTYCRYTFFIVLYPLGVVGELWTISKGMSSIYSQPHRNHYSILLPNKYNFGLDYFYLLCIVVSAYIFNLIG</sequence>
<evidence type="ECO:0000256" key="4">
    <source>
        <dbReference type="ARBA" id="ARBA00013122"/>
    </source>
</evidence>
<evidence type="ECO:0000256" key="13">
    <source>
        <dbReference type="ARBA" id="ARBA00036671"/>
    </source>
</evidence>
<feature type="transmembrane region" description="Helical" evidence="14">
    <location>
        <begin position="28"/>
        <end position="46"/>
    </location>
</feature>
<evidence type="ECO:0000313" key="19">
    <source>
        <dbReference type="Proteomes" id="UP000663829"/>
    </source>
</evidence>
<keyword evidence="9 14" id="KW-0443">Lipid metabolism</keyword>
<keyword evidence="11 14" id="KW-0275">Fatty acid biosynthesis</keyword>
<evidence type="ECO:0000313" key="17">
    <source>
        <dbReference type="EMBL" id="CAF3493665.1"/>
    </source>
</evidence>
<dbReference type="Proteomes" id="UP000681722">
    <property type="component" value="Unassembled WGS sequence"/>
</dbReference>
<keyword evidence="8 14" id="KW-1133">Transmembrane helix</keyword>
<evidence type="ECO:0000256" key="8">
    <source>
        <dbReference type="ARBA" id="ARBA00022989"/>
    </source>
</evidence>
<evidence type="ECO:0000256" key="10">
    <source>
        <dbReference type="ARBA" id="ARBA00023136"/>
    </source>
</evidence>
<evidence type="ECO:0000256" key="3">
    <source>
        <dbReference type="ARBA" id="ARBA00007811"/>
    </source>
</evidence>
<gene>
    <name evidence="16" type="ORF">GPM918_LOCUS16687</name>
    <name evidence="15" type="ORF">OVA965_LOCUS113</name>
    <name evidence="18" type="ORF">SRO942_LOCUS16686</name>
    <name evidence="17" type="ORF">TMI583_LOCUS113</name>
</gene>
<dbReference type="GO" id="GO:0042761">
    <property type="term" value="P:very long-chain fatty acid biosynthetic process"/>
    <property type="evidence" value="ECO:0007669"/>
    <property type="project" value="TreeGrafter"/>
</dbReference>
<reference evidence="16" key="1">
    <citation type="submission" date="2021-02" db="EMBL/GenBank/DDBJ databases">
        <authorList>
            <person name="Nowell W R."/>
        </authorList>
    </citation>
    <scope>NUCLEOTIDE SEQUENCE</scope>
</reference>
<dbReference type="PANTHER" id="PTHR11035:SF3">
    <property type="entry name" value="VERY-LONG-CHAIN (3R)-3-HYDROXYACYL-COA DEHYDRATASE"/>
    <property type="match status" value="1"/>
</dbReference>
<comment type="similarity">
    <text evidence="3 14">Belongs to the very long-chain fatty acids dehydratase HACD family.</text>
</comment>
<dbReference type="EMBL" id="CAJOBC010004438">
    <property type="protein sequence ID" value="CAF3827743.1"/>
    <property type="molecule type" value="Genomic_DNA"/>
</dbReference>
<evidence type="ECO:0000256" key="5">
    <source>
        <dbReference type="ARBA" id="ARBA00022516"/>
    </source>
</evidence>
<dbReference type="Proteomes" id="UP000682733">
    <property type="component" value="Unassembled WGS sequence"/>
</dbReference>
<keyword evidence="14" id="KW-0256">Endoplasmic reticulum</keyword>
<evidence type="ECO:0000256" key="12">
    <source>
        <dbReference type="ARBA" id="ARBA00023239"/>
    </source>
</evidence>
<comment type="subcellular location">
    <subcellularLocation>
        <location evidence="14">Endoplasmic reticulum membrane</location>
        <topology evidence="14">Multi-pass membrane protein</topology>
    </subcellularLocation>
    <subcellularLocation>
        <location evidence="1">Membrane</location>
        <topology evidence="1">Multi-pass membrane protein</topology>
    </subcellularLocation>
</comment>
<dbReference type="GO" id="GO:0030497">
    <property type="term" value="P:fatty acid elongation"/>
    <property type="evidence" value="ECO:0007669"/>
    <property type="project" value="TreeGrafter"/>
</dbReference>
<evidence type="ECO:0000313" key="16">
    <source>
        <dbReference type="EMBL" id="CAF1059171.1"/>
    </source>
</evidence>
<evidence type="ECO:0000313" key="15">
    <source>
        <dbReference type="EMBL" id="CAF0721977.1"/>
    </source>
</evidence>
<dbReference type="AlphaFoldDB" id="A0A814L035"/>
<evidence type="ECO:0000256" key="6">
    <source>
        <dbReference type="ARBA" id="ARBA00022692"/>
    </source>
</evidence>